<dbReference type="InterPro" id="IPR004013">
    <property type="entry name" value="PHP_dom"/>
</dbReference>
<dbReference type="InterPro" id="IPR016195">
    <property type="entry name" value="Pol/histidinol_Pase-like"/>
</dbReference>
<dbReference type="InterPro" id="IPR003141">
    <property type="entry name" value="Pol/His_phosphatase_N"/>
</dbReference>
<dbReference type="InterPro" id="IPR052018">
    <property type="entry name" value="PHP_domain"/>
</dbReference>
<feature type="domain" description="Polymerase/histidinol phosphatase N-terminal" evidence="3">
    <location>
        <begin position="207"/>
        <end position="275"/>
    </location>
</feature>
<evidence type="ECO:0000256" key="2">
    <source>
        <dbReference type="SAM" id="Phobius"/>
    </source>
</evidence>
<evidence type="ECO:0000313" key="5">
    <source>
        <dbReference type="Proteomes" id="UP000807716"/>
    </source>
</evidence>
<keyword evidence="2" id="KW-1133">Transmembrane helix</keyword>
<dbReference type="Gene3D" id="3.20.20.140">
    <property type="entry name" value="Metal-dependent hydrolases"/>
    <property type="match status" value="1"/>
</dbReference>
<evidence type="ECO:0000259" key="3">
    <source>
        <dbReference type="SMART" id="SM00481"/>
    </source>
</evidence>
<dbReference type="PANTHER" id="PTHR42924">
    <property type="entry name" value="EXONUCLEASE"/>
    <property type="match status" value="1"/>
</dbReference>
<protein>
    <recommendedName>
        <fullName evidence="3">Polymerase/histidinol phosphatase N-terminal domain-containing protein</fullName>
    </recommendedName>
</protein>
<feature type="compositionally biased region" description="Low complexity" evidence="1">
    <location>
        <begin position="63"/>
        <end position="73"/>
    </location>
</feature>
<reference evidence="4" key="1">
    <citation type="journal article" date="2020" name="Fungal Divers.">
        <title>Resolving the Mortierellaceae phylogeny through synthesis of multi-gene phylogenetics and phylogenomics.</title>
        <authorList>
            <person name="Vandepol N."/>
            <person name="Liber J."/>
            <person name="Desiro A."/>
            <person name="Na H."/>
            <person name="Kennedy M."/>
            <person name="Barry K."/>
            <person name="Grigoriev I.V."/>
            <person name="Miller A.N."/>
            <person name="O'Donnell K."/>
            <person name="Stajich J.E."/>
            <person name="Bonito G."/>
        </authorList>
    </citation>
    <scope>NUCLEOTIDE SEQUENCE</scope>
    <source>
        <strain evidence="4">BC1065</strain>
    </source>
</reference>
<dbReference type="GO" id="GO:0004534">
    <property type="term" value="F:5'-3' RNA exonuclease activity"/>
    <property type="evidence" value="ECO:0007669"/>
    <property type="project" value="TreeGrafter"/>
</dbReference>
<keyword evidence="5" id="KW-1185">Reference proteome</keyword>
<dbReference type="PANTHER" id="PTHR42924:SF3">
    <property type="entry name" value="POLYMERASE_HISTIDINOL PHOSPHATASE N-TERMINAL DOMAIN-CONTAINING PROTEIN"/>
    <property type="match status" value="1"/>
</dbReference>
<dbReference type="Pfam" id="PF02811">
    <property type="entry name" value="PHP"/>
    <property type="match status" value="1"/>
</dbReference>
<accession>A0A9P6U8I9</accession>
<organism evidence="4 5">
    <name type="scientific">Actinomortierella ambigua</name>
    <dbReference type="NCBI Taxonomy" id="1343610"/>
    <lineage>
        <taxon>Eukaryota</taxon>
        <taxon>Fungi</taxon>
        <taxon>Fungi incertae sedis</taxon>
        <taxon>Mucoromycota</taxon>
        <taxon>Mortierellomycotina</taxon>
        <taxon>Mortierellomycetes</taxon>
        <taxon>Mortierellales</taxon>
        <taxon>Mortierellaceae</taxon>
        <taxon>Actinomortierella</taxon>
    </lineage>
</organism>
<dbReference type="GO" id="GO:0035312">
    <property type="term" value="F:5'-3' DNA exonuclease activity"/>
    <property type="evidence" value="ECO:0007669"/>
    <property type="project" value="TreeGrafter"/>
</dbReference>
<dbReference type="Proteomes" id="UP000807716">
    <property type="component" value="Unassembled WGS sequence"/>
</dbReference>
<keyword evidence="2" id="KW-0472">Membrane</keyword>
<dbReference type="EMBL" id="JAAAJB010000155">
    <property type="protein sequence ID" value="KAG0263778.1"/>
    <property type="molecule type" value="Genomic_DNA"/>
</dbReference>
<feature type="transmembrane region" description="Helical" evidence="2">
    <location>
        <begin position="478"/>
        <end position="508"/>
    </location>
</feature>
<proteinExistence type="predicted"/>
<dbReference type="SUPFAM" id="SSF89550">
    <property type="entry name" value="PHP domain-like"/>
    <property type="match status" value="1"/>
</dbReference>
<name>A0A9P6U8I9_9FUNG</name>
<gene>
    <name evidence="4" type="ORF">DFQ27_001603</name>
</gene>
<feature type="compositionally biased region" description="Polar residues" evidence="1">
    <location>
        <begin position="33"/>
        <end position="43"/>
    </location>
</feature>
<feature type="compositionally biased region" description="Low complexity" evidence="1">
    <location>
        <begin position="9"/>
        <end position="23"/>
    </location>
</feature>
<sequence>MLASGKGLTSTVSSNSTSSSFSTPDKAPPVDLATTSHVGSDSKTVVPIQAAPIQDDQDADTRSAPSSSSSPSSFAGRYITPLLGWIKADIHRPKGFDPELDGPLCTSNKAGASANATHSPPVWVLPRYRGRKPLVETTILRPLARFGCMAVILGGIVAFTVAYSYRDGQPQQMDYGAIQEFDWPPVNPRSYLAPMNASFGDQYDVLLDGHSHTIYSDGIMTPETLIKWHIANGYNALIVTDHNTIEGGLAAEMIAKEKYADKITVIPGMELSCCRFHMNLIGINETIDIAMKKWPTDEQIKETIQRTHQLGGIAIINHIPWSNATEYGYQVPRLPRHPSREQLLEWGIDGFEVANSATLDMASWKFVQDNNLLVMTGNDIHYPDTSAYTWTILNTNGNRTKENIMAQLRARRASFLFDPTGTRNLAYPSENTAYYRAAPPTLLGQYFQMYWVSKTGMYSFSPEGGYCQESELWFRWPLIGWFIAWVLAGFFIYEAARMVIVGCLWGICMRRRKFVRRRRLRQTQVQAQAQAGGGEALPSIQPESDVRLV</sequence>
<evidence type="ECO:0000256" key="1">
    <source>
        <dbReference type="SAM" id="MobiDB-lite"/>
    </source>
</evidence>
<comment type="caution">
    <text evidence="4">The sequence shown here is derived from an EMBL/GenBank/DDBJ whole genome shotgun (WGS) entry which is preliminary data.</text>
</comment>
<keyword evidence="2" id="KW-0812">Transmembrane</keyword>
<dbReference type="OrthoDB" id="16564at2759"/>
<feature type="region of interest" description="Disordered" evidence="1">
    <location>
        <begin position="1"/>
        <end position="75"/>
    </location>
</feature>
<dbReference type="SMART" id="SM00481">
    <property type="entry name" value="POLIIIAc"/>
    <property type="match status" value="1"/>
</dbReference>
<dbReference type="AlphaFoldDB" id="A0A9P6U8I9"/>
<evidence type="ECO:0000313" key="4">
    <source>
        <dbReference type="EMBL" id="KAG0263778.1"/>
    </source>
</evidence>